<proteinExistence type="predicted"/>
<dbReference type="PANTHER" id="PTHR30204:SF58">
    <property type="entry name" value="HTH-TYPE TRANSCRIPTIONAL REGULATOR YFMP"/>
    <property type="match status" value="1"/>
</dbReference>
<dbReference type="SMART" id="SM00422">
    <property type="entry name" value="HTH_MERR"/>
    <property type="match status" value="1"/>
</dbReference>
<dbReference type="Gene3D" id="1.10.1660.10">
    <property type="match status" value="1"/>
</dbReference>
<dbReference type="Pfam" id="PF13411">
    <property type="entry name" value="MerR_1"/>
    <property type="match status" value="1"/>
</dbReference>
<gene>
    <name evidence="4" type="ORF">JOC83_002143</name>
</gene>
<organism evidence="4 5">
    <name type="scientific">Priestia iocasae</name>
    <dbReference type="NCBI Taxonomy" id="2291674"/>
    <lineage>
        <taxon>Bacteria</taxon>
        <taxon>Bacillati</taxon>
        <taxon>Bacillota</taxon>
        <taxon>Bacilli</taxon>
        <taxon>Bacillales</taxon>
        <taxon>Bacillaceae</taxon>
        <taxon>Priestia</taxon>
    </lineage>
</organism>
<protein>
    <submittedName>
        <fullName evidence="4">DNA-binding transcriptional MerR regulator</fullName>
    </submittedName>
</protein>
<accession>A0ABS2QUX8</accession>
<evidence type="ECO:0000256" key="1">
    <source>
        <dbReference type="ARBA" id="ARBA00023125"/>
    </source>
</evidence>
<reference evidence="4 5" key="1">
    <citation type="submission" date="2021-01" db="EMBL/GenBank/DDBJ databases">
        <title>Genomic Encyclopedia of Type Strains, Phase IV (KMG-IV): sequencing the most valuable type-strain genomes for metagenomic binning, comparative biology and taxonomic classification.</title>
        <authorList>
            <person name="Goeker M."/>
        </authorList>
    </citation>
    <scope>NUCLEOTIDE SEQUENCE [LARGE SCALE GENOMIC DNA]</scope>
    <source>
        <strain evidence="4 5">DSM 104297</strain>
    </source>
</reference>
<dbReference type="CDD" id="cd04776">
    <property type="entry name" value="HTH_GnyR"/>
    <property type="match status" value="1"/>
</dbReference>
<dbReference type="EMBL" id="JAFBFC010000003">
    <property type="protein sequence ID" value="MBM7703296.1"/>
    <property type="molecule type" value="Genomic_DNA"/>
</dbReference>
<dbReference type="RefSeq" id="WP_205186932.1">
    <property type="nucleotide sequence ID" value="NZ_JAFBFC010000003.1"/>
</dbReference>
<dbReference type="GO" id="GO:0003677">
    <property type="term" value="F:DNA binding"/>
    <property type="evidence" value="ECO:0007669"/>
    <property type="project" value="UniProtKB-KW"/>
</dbReference>
<dbReference type="PROSITE" id="PS50937">
    <property type="entry name" value="HTH_MERR_2"/>
    <property type="match status" value="1"/>
</dbReference>
<keyword evidence="1 4" id="KW-0238">DNA-binding</keyword>
<feature type="domain" description="HTH merR-type" evidence="3">
    <location>
        <begin position="2"/>
        <end position="70"/>
    </location>
</feature>
<keyword evidence="2" id="KW-0175">Coiled coil</keyword>
<dbReference type="PRINTS" id="PR00040">
    <property type="entry name" value="HTHMERR"/>
</dbReference>
<dbReference type="InterPro" id="IPR009061">
    <property type="entry name" value="DNA-bd_dom_put_sf"/>
</dbReference>
<dbReference type="Proteomes" id="UP000809829">
    <property type="component" value="Unassembled WGS sequence"/>
</dbReference>
<sequence>MNYTISQITKEFNISARTIRYYEERGLMTPIRTTKGQRLYTKQNRTVLKLILRGKRFGFSLEEIQEMIELFDVDQTGIAQLETTVAYGKKKVEEMNQQIQEMMELRDEMNEFLRKFEQILQKGEKGNE</sequence>
<feature type="coiled-coil region" evidence="2">
    <location>
        <begin position="92"/>
        <end position="122"/>
    </location>
</feature>
<dbReference type="InterPro" id="IPR000551">
    <property type="entry name" value="MerR-type_HTH_dom"/>
</dbReference>
<dbReference type="SUPFAM" id="SSF46955">
    <property type="entry name" value="Putative DNA-binding domain"/>
    <property type="match status" value="1"/>
</dbReference>
<name>A0ABS2QUX8_9BACI</name>
<evidence type="ECO:0000313" key="4">
    <source>
        <dbReference type="EMBL" id="MBM7703296.1"/>
    </source>
</evidence>
<comment type="caution">
    <text evidence="4">The sequence shown here is derived from an EMBL/GenBank/DDBJ whole genome shotgun (WGS) entry which is preliminary data.</text>
</comment>
<evidence type="ECO:0000259" key="3">
    <source>
        <dbReference type="PROSITE" id="PS50937"/>
    </source>
</evidence>
<evidence type="ECO:0000256" key="2">
    <source>
        <dbReference type="SAM" id="Coils"/>
    </source>
</evidence>
<evidence type="ECO:0000313" key="5">
    <source>
        <dbReference type="Proteomes" id="UP000809829"/>
    </source>
</evidence>
<dbReference type="InterPro" id="IPR047057">
    <property type="entry name" value="MerR_fam"/>
</dbReference>
<keyword evidence="5" id="KW-1185">Reference proteome</keyword>
<dbReference type="PANTHER" id="PTHR30204">
    <property type="entry name" value="REDOX-CYCLING DRUG-SENSING TRANSCRIPTIONAL ACTIVATOR SOXR"/>
    <property type="match status" value="1"/>
</dbReference>